<dbReference type="PANTHER" id="PTHR42782">
    <property type="entry name" value="SI:CH73-314G15.3"/>
    <property type="match status" value="1"/>
</dbReference>
<evidence type="ECO:0000313" key="2">
    <source>
        <dbReference type="Proteomes" id="UP000575898"/>
    </source>
</evidence>
<organism evidence="1 2">
    <name type="scientific">Chitinivorax tropicus</name>
    <dbReference type="NCBI Taxonomy" id="714531"/>
    <lineage>
        <taxon>Bacteria</taxon>
        <taxon>Pseudomonadati</taxon>
        <taxon>Pseudomonadota</taxon>
        <taxon>Betaproteobacteria</taxon>
        <taxon>Chitinivorax</taxon>
    </lineage>
</organism>
<dbReference type="SUPFAM" id="SSF47240">
    <property type="entry name" value="Ferritin-like"/>
    <property type="match status" value="1"/>
</dbReference>
<dbReference type="AlphaFoldDB" id="A0A840MUN1"/>
<dbReference type="Proteomes" id="UP000575898">
    <property type="component" value="Unassembled WGS sequence"/>
</dbReference>
<evidence type="ECO:0000313" key="1">
    <source>
        <dbReference type="EMBL" id="MBB5020033.1"/>
    </source>
</evidence>
<comment type="caution">
    <text evidence="1">The sequence shown here is derived from an EMBL/GenBank/DDBJ whole genome shotgun (WGS) entry which is preliminary data.</text>
</comment>
<name>A0A840MUN1_9PROT</name>
<dbReference type="EMBL" id="JACHHY010000023">
    <property type="protein sequence ID" value="MBB5020033.1"/>
    <property type="molecule type" value="Genomic_DNA"/>
</dbReference>
<proteinExistence type="predicted"/>
<dbReference type="InterPro" id="IPR009078">
    <property type="entry name" value="Ferritin-like_SF"/>
</dbReference>
<keyword evidence="2" id="KW-1185">Reference proteome</keyword>
<accession>A0A840MUN1</accession>
<dbReference type="InterPro" id="IPR007402">
    <property type="entry name" value="DUF455"/>
</dbReference>
<protein>
    <submittedName>
        <fullName evidence="1">Uncharacterized ferritin-like protein (DUF455 family)</fullName>
    </submittedName>
</protein>
<dbReference type="RefSeq" id="WP_343074304.1">
    <property type="nucleotide sequence ID" value="NZ_JACHHY010000023.1"/>
</dbReference>
<dbReference type="PIRSF" id="PIRSF012318">
    <property type="entry name" value="UCP012318"/>
    <property type="match status" value="1"/>
</dbReference>
<dbReference type="InterPro" id="IPR011197">
    <property type="entry name" value="UCP012318"/>
</dbReference>
<gene>
    <name evidence="1" type="ORF">HNQ59_003341</name>
</gene>
<dbReference type="PANTHER" id="PTHR42782:SF4">
    <property type="entry name" value="DUF455 DOMAIN-CONTAINING PROTEIN"/>
    <property type="match status" value="1"/>
</dbReference>
<dbReference type="Pfam" id="PF04305">
    <property type="entry name" value="DUF455"/>
    <property type="match status" value="1"/>
</dbReference>
<dbReference type="CDD" id="cd00657">
    <property type="entry name" value="Ferritin_like"/>
    <property type="match status" value="1"/>
</dbReference>
<reference evidence="1 2" key="1">
    <citation type="submission" date="2020-08" db="EMBL/GenBank/DDBJ databases">
        <title>Genomic Encyclopedia of Type Strains, Phase IV (KMG-IV): sequencing the most valuable type-strain genomes for metagenomic binning, comparative biology and taxonomic classification.</title>
        <authorList>
            <person name="Goeker M."/>
        </authorList>
    </citation>
    <scope>NUCLEOTIDE SEQUENCE [LARGE SCALE GENOMIC DNA]</scope>
    <source>
        <strain evidence="1 2">DSM 27165</strain>
    </source>
</reference>
<sequence>MPRKIEQVQALWAAWQAGQCVLDWQTEAVPMPVPGRPAKPVLVDPQQVPRRRIGTPAGKVALIHAIAHIEFNAINLALDAVYRFRGLPLDYYRDWLQVAAEEAYHFQLLNDRLAVLGAAYGDEAAHNGLWNMAIQTDHDVLVRMALVPRILEARGLDVTPGIQLRLRQHGDTVTADLLDIILRDEIGHVAIGNRWYRHVCDERGLDPVETFKRLYHEHGSPMIAASMNRSARKQAGFDEVELALLASLSIEPPPATPKALGQAGLR</sequence>